<keyword evidence="4" id="KW-1133">Transmembrane helix</keyword>
<evidence type="ECO:0000256" key="3">
    <source>
        <dbReference type="RuleBase" id="RU361235"/>
    </source>
</evidence>
<proteinExistence type="inferred from homology"/>
<sequence length="490" mass="51719">MLAWPRAGSGADDSTEGCRGAADGNVVMVTINYRLGILGYLALPELKDNNANGTVGNWGLLDQQLALKWVKDNIAAFGGDPTKVVLYGESAGAYSLLLHMVASGSKGLFSSAVSFSGSADAMAIDFLPDAYKKGKLVAAALNCSTATIATARGFKDVADCLRKSANPAAIGIIMGTLLTQTILYTVPVVDGVLLTKHPAQLMRDGKSFNVPVTLVTNAREGILEITGELEKGVPLNSTSDFLALMRRFVSIPKSFEAKVATQYAKATYGDSYYFAAIFALTDVGYHCPALRAASAMATQGLSVRLMQLQMARPTNGCPLILGAGRPDYLVDLWDAFHSYDVGFTFMVPYTAAAVCNFTSAERDLASFLSGMVSAVAATGAPVPPRSASLIAPQLRNLTWPAWTALQSQQILDFNVTTPKLIDSADWKSKCQIWDDILSSNIALGTLDPDVLSPPPAVSSPKPPGSSAASVMVSAWALLLPAVVAALAFLF</sequence>
<reference evidence="6" key="1">
    <citation type="journal article" date="2020" name="bioRxiv">
        <title>Comparative genomics of Chlamydomonas.</title>
        <authorList>
            <person name="Craig R.J."/>
            <person name="Hasan A.R."/>
            <person name="Ness R.W."/>
            <person name="Keightley P.D."/>
        </authorList>
    </citation>
    <scope>NUCLEOTIDE SEQUENCE</scope>
    <source>
        <strain evidence="6">SAG 7.73</strain>
    </source>
</reference>
<keyword evidence="4" id="KW-0472">Membrane</keyword>
<name>A0A835W0S0_CHLIN</name>
<keyword evidence="7" id="KW-1185">Reference proteome</keyword>
<dbReference type="AlphaFoldDB" id="A0A835W0S0"/>
<dbReference type="InterPro" id="IPR002018">
    <property type="entry name" value="CarbesteraseB"/>
</dbReference>
<dbReference type="Proteomes" id="UP000650467">
    <property type="component" value="Unassembled WGS sequence"/>
</dbReference>
<dbReference type="PROSITE" id="PS00122">
    <property type="entry name" value="CARBOXYLESTERASE_B_1"/>
    <property type="match status" value="1"/>
</dbReference>
<dbReference type="EC" id="3.1.1.-" evidence="3"/>
<evidence type="ECO:0000256" key="1">
    <source>
        <dbReference type="ARBA" id="ARBA00005964"/>
    </source>
</evidence>
<keyword evidence="2 3" id="KW-0378">Hydrolase</keyword>
<protein>
    <recommendedName>
        <fullName evidence="3">Carboxylic ester hydrolase</fullName>
        <ecNumber evidence="3">3.1.1.-</ecNumber>
    </recommendedName>
</protein>
<evidence type="ECO:0000256" key="4">
    <source>
        <dbReference type="SAM" id="Phobius"/>
    </source>
</evidence>
<dbReference type="InterPro" id="IPR029058">
    <property type="entry name" value="AB_hydrolase_fold"/>
</dbReference>
<evidence type="ECO:0000259" key="5">
    <source>
        <dbReference type="Pfam" id="PF00135"/>
    </source>
</evidence>
<evidence type="ECO:0000313" key="6">
    <source>
        <dbReference type="EMBL" id="KAG2436362.1"/>
    </source>
</evidence>
<dbReference type="InterPro" id="IPR050654">
    <property type="entry name" value="AChE-related_enzymes"/>
</dbReference>
<comment type="caution">
    <text evidence="6">The sequence shown here is derived from an EMBL/GenBank/DDBJ whole genome shotgun (WGS) entry which is preliminary data.</text>
</comment>
<dbReference type="OrthoDB" id="2012139at2759"/>
<dbReference type="SUPFAM" id="SSF53474">
    <property type="entry name" value="alpha/beta-Hydrolases"/>
    <property type="match status" value="1"/>
</dbReference>
<dbReference type="PANTHER" id="PTHR43918:SF4">
    <property type="entry name" value="CARBOXYLIC ESTER HYDROLASE"/>
    <property type="match status" value="1"/>
</dbReference>
<dbReference type="Gene3D" id="3.40.50.1820">
    <property type="entry name" value="alpha/beta hydrolase"/>
    <property type="match status" value="1"/>
</dbReference>
<dbReference type="EMBL" id="JAEHOC010000013">
    <property type="protein sequence ID" value="KAG2436362.1"/>
    <property type="molecule type" value="Genomic_DNA"/>
</dbReference>
<feature type="domain" description="Carboxylesterase type B" evidence="5">
    <location>
        <begin position="21"/>
        <end position="432"/>
    </location>
</feature>
<comment type="similarity">
    <text evidence="1 3">Belongs to the type-B carboxylesterase/lipase family.</text>
</comment>
<feature type="transmembrane region" description="Helical" evidence="4">
    <location>
        <begin position="467"/>
        <end position="489"/>
    </location>
</feature>
<organism evidence="6 7">
    <name type="scientific">Chlamydomonas incerta</name>
    <dbReference type="NCBI Taxonomy" id="51695"/>
    <lineage>
        <taxon>Eukaryota</taxon>
        <taxon>Viridiplantae</taxon>
        <taxon>Chlorophyta</taxon>
        <taxon>core chlorophytes</taxon>
        <taxon>Chlorophyceae</taxon>
        <taxon>CS clade</taxon>
        <taxon>Chlamydomonadales</taxon>
        <taxon>Chlamydomonadaceae</taxon>
        <taxon>Chlamydomonas</taxon>
    </lineage>
</organism>
<dbReference type="GO" id="GO:0052689">
    <property type="term" value="F:carboxylic ester hydrolase activity"/>
    <property type="evidence" value="ECO:0007669"/>
    <property type="project" value="TreeGrafter"/>
</dbReference>
<evidence type="ECO:0000256" key="2">
    <source>
        <dbReference type="ARBA" id="ARBA00022801"/>
    </source>
</evidence>
<gene>
    <name evidence="6" type="ORF">HXX76_006669</name>
</gene>
<dbReference type="PANTHER" id="PTHR43918">
    <property type="entry name" value="ACETYLCHOLINESTERASE"/>
    <property type="match status" value="1"/>
</dbReference>
<accession>A0A835W0S0</accession>
<keyword evidence="4" id="KW-0812">Transmembrane</keyword>
<evidence type="ECO:0000313" key="7">
    <source>
        <dbReference type="Proteomes" id="UP000650467"/>
    </source>
</evidence>
<dbReference type="Pfam" id="PF00135">
    <property type="entry name" value="COesterase"/>
    <property type="match status" value="1"/>
</dbReference>
<dbReference type="InterPro" id="IPR019826">
    <property type="entry name" value="Carboxylesterase_B_AS"/>
</dbReference>